<feature type="region of interest" description="Disordered" evidence="2">
    <location>
        <begin position="100"/>
        <end position="119"/>
    </location>
</feature>
<organism evidence="3 4">
    <name type="scientific">Rhodotorula graminis (strain WP1)</name>
    <dbReference type="NCBI Taxonomy" id="578459"/>
    <lineage>
        <taxon>Eukaryota</taxon>
        <taxon>Fungi</taxon>
        <taxon>Dikarya</taxon>
        <taxon>Basidiomycota</taxon>
        <taxon>Pucciniomycotina</taxon>
        <taxon>Microbotryomycetes</taxon>
        <taxon>Sporidiobolales</taxon>
        <taxon>Sporidiobolaceae</taxon>
        <taxon>Rhodotorula</taxon>
    </lineage>
</organism>
<keyword evidence="4" id="KW-1185">Reference proteome</keyword>
<dbReference type="GeneID" id="28974226"/>
<feature type="coiled-coil region" evidence="1">
    <location>
        <begin position="123"/>
        <end position="193"/>
    </location>
</feature>
<dbReference type="RefSeq" id="XP_018274319.1">
    <property type="nucleotide sequence ID" value="XM_018413777.1"/>
</dbReference>
<protein>
    <submittedName>
        <fullName evidence="3">Uncharacterized protein</fullName>
    </submittedName>
</protein>
<name>A0A194SCV0_RHOGW</name>
<gene>
    <name evidence="3" type="ORF">RHOBADRAFT_40818</name>
</gene>
<dbReference type="STRING" id="578459.A0A194SCV0"/>
<dbReference type="Proteomes" id="UP000053890">
    <property type="component" value="Unassembled WGS sequence"/>
</dbReference>
<evidence type="ECO:0000256" key="2">
    <source>
        <dbReference type="SAM" id="MobiDB-lite"/>
    </source>
</evidence>
<dbReference type="OrthoDB" id="10515207at2759"/>
<keyword evidence="1" id="KW-0175">Coiled coil</keyword>
<feature type="compositionally biased region" description="Low complexity" evidence="2">
    <location>
        <begin position="408"/>
        <end position="419"/>
    </location>
</feature>
<evidence type="ECO:0000313" key="4">
    <source>
        <dbReference type="Proteomes" id="UP000053890"/>
    </source>
</evidence>
<dbReference type="EMBL" id="KQ474073">
    <property type="protein sequence ID" value="KPV78270.1"/>
    <property type="molecule type" value="Genomic_DNA"/>
</dbReference>
<reference evidence="3 4" key="1">
    <citation type="journal article" date="2015" name="Front. Microbiol.">
        <title>Genome sequence of the plant growth promoting endophytic yeast Rhodotorula graminis WP1.</title>
        <authorList>
            <person name="Firrincieli A."/>
            <person name="Otillar R."/>
            <person name="Salamov A."/>
            <person name="Schmutz J."/>
            <person name="Khan Z."/>
            <person name="Redman R.S."/>
            <person name="Fleck N.D."/>
            <person name="Lindquist E."/>
            <person name="Grigoriev I.V."/>
            <person name="Doty S.L."/>
        </authorList>
    </citation>
    <scope>NUCLEOTIDE SEQUENCE [LARGE SCALE GENOMIC DNA]</scope>
    <source>
        <strain evidence="3 4">WP1</strain>
    </source>
</reference>
<evidence type="ECO:0000256" key="1">
    <source>
        <dbReference type="SAM" id="Coils"/>
    </source>
</evidence>
<feature type="region of interest" description="Disordered" evidence="2">
    <location>
        <begin position="384"/>
        <end position="419"/>
    </location>
</feature>
<proteinExistence type="predicted"/>
<dbReference type="OMA" id="MEIERTC"/>
<feature type="coiled-coil region" evidence="1">
    <location>
        <begin position="33"/>
        <end position="96"/>
    </location>
</feature>
<accession>A0A194SCV0</accession>
<sequence length="455" mass="50331">MADEVGVHRLTNRDRNKPRADKALLMRAGVLMERRTDRERDAFVARLERAEQELEKARQDGAVAAAMAFTTGGPAVKVLQREVGVLRAKLAEVELAPPTASACNTHHCPSSSDSSALGTPTRIAELEDENRRLSLRIKEIELKTRETSASSSRARNGDAGAACRPCEELSDAVERLKGRLDVLTQDNVKLSSDLKLARAKLNEGPDENVKTRTLENQLDDVKTKLAAAVAVRQAEAQQQKSRVVQLEDALSRKEKERLEGVREWQVKYSTALRTSSKQDESTRIKASRYDALLTSVRLSEDEVSQLLDDPDTPPIRQHLPDLSLLDLLWLLTDQHDEHAAAIKVLEDKLERCEAERARTHKQAAAQVKEERERLQGTIDELQGRLDSEESRQNGSAAARDVSVPRPPLSTTAASSTPSPVVMDRLTSTIASLSDEVSQLRDENMTLLLKLAGADD</sequence>
<evidence type="ECO:0000313" key="3">
    <source>
        <dbReference type="EMBL" id="KPV78270.1"/>
    </source>
</evidence>
<feature type="compositionally biased region" description="Polar residues" evidence="2">
    <location>
        <begin position="101"/>
        <end position="118"/>
    </location>
</feature>
<feature type="coiled-coil region" evidence="1">
    <location>
        <begin position="422"/>
        <end position="449"/>
    </location>
</feature>
<dbReference type="AlphaFoldDB" id="A0A194SCV0"/>